<evidence type="ECO:0000256" key="2">
    <source>
        <dbReference type="ARBA" id="ARBA00023157"/>
    </source>
</evidence>
<gene>
    <name evidence="4" type="ORF">BIW11_07307</name>
</gene>
<dbReference type="EMBL" id="MNPL01003905">
    <property type="protein sequence ID" value="OQR77133.1"/>
    <property type="molecule type" value="Genomic_DNA"/>
</dbReference>
<keyword evidence="5" id="KW-1185">Reference proteome</keyword>
<dbReference type="OrthoDB" id="6224010at2759"/>
<dbReference type="InterPro" id="IPR013892">
    <property type="entry name" value="Cyt_c_biogenesis_Cmc1-like"/>
</dbReference>
<dbReference type="Proteomes" id="UP000192247">
    <property type="component" value="Unassembled WGS sequence"/>
</dbReference>
<name>A0A1V9XUL8_9ACAR</name>
<dbReference type="Pfam" id="PF08583">
    <property type="entry name" value="Cmc1"/>
    <property type="match status" value="1"/>
</dbReference>
<dbReference type="AlphaFoldDB" id="A0A1V9XUL8"/>
<keyword evidence="3" id="KW-0496">Mitochondrion</keyword>
<evidence type="ECO:0000256" key="3">
    <source>
        <dbReference type="RuleBase" id="RU364104"/>
    </source>
</evidence>
<comment type="subcellular location">
    <subcellularLocation>
        <location evidence="3">Mitochondrion</location>
    </subcellularLocation>
</comment>
<evidence type="ECO:0000256" key="1">
    <source>
        <dbReference type="ARBA" id="ARBA00007347"/>
    </source>
</evidence>
<evidence type="ECO:0000313" key="4">
    <source>
        <dbReference type="EMBL" id="OQR77133.1"/>
    </source>
</evidence>
<dbReference type="InParanoid" id="A0A1V9XUL8"/>
<evidence type="ECO:0000313" key="5">
    <source>
        <dbReference type="Proteomes" id="UP000192247"/>
    </source>
</evidence>
<dbReference type="STRING" id="418985.A0A1V9XUL8"/>
<comment type="similarity">
    <text evidence="1 3">Belongs to the CMC family.</text>
</comment>
<organism evidence="4 5">
    <name type="scientific">Tropilaelaps mercedesae</name>
    <dbReference type="NCBI Taxonomy" id="418985"/>
    <lineage>
        <taxon>Eukaryota</taxon>
        <taxon>Metazoa</taxon>
        <taxon>Ecdysozoa</taxon>
        <taxon>Arthropoda</taxon>
        <taxon>Chelicerata</taxon>
        <taxon>Arachnida</taxon>
        <taxon>Acari</taxon>
        <taxon>Parasitiformes</taxon>
        <taxon>Mesostigmata</taxon>
        <taxon>Gamasina</taxon>
        <taxon>Dermanyssoidea</taxon>
        <taxon>Laelapidae</taxon>
        <taxon>Tropilaelaps</taxon>
    </lineage>
</organism>
<proteinExistence type="inferred from homology"/>
<comment type="caution">
    <text evidence="4">The sequence shown here is derived from an EMBL/GenBank/DDBJ whole genome shotgun (WGS) entry which is preliminary data.</text>
</comment>
<sequence>MGWLDWRKRKNTVLKHSLSGGPQGLGDPNDKTLRVVEKEILIPQIMRDRTREEKCVEQVEAFGMCAKREGFSVVFKCRKENATMVSCMEKWYNDAEFNKECTEQYLAQRTYYRETGIRRKRQLRGAKNG</sequence>
<reference evidence="4 5" key="1">
    <citation type="journal article" date="2017" name="Gigascience">
        <title>Draft genome of the honey bee ectoparasitic mite, Tropilaelaps mercedesae, is shaped by the parasitic life history.</title>
        <authorList>
            <person name="Dong X."/>
            <person name="Armstrong S.D."/>
            <person name="Xia D."/>
            <person name="Makepeace B.L."/>
            <person name="Darby A.C."/>
            <person name="Kadowaki T."/>
        </authorList>
    </citation>
    <scope>NUCLEOTIDE SEQUENCE [LARGE SCALE GENOMIC DNA]</scope>
    <source>
        <strain evidence="4">Wuxi-XJTLU</strain>
    </source>
</reference>
<dbReference type="GO" id="GO:0005739">
    <property type="term" value="C:mitochondrion"/>
    <property type="evidence" value="ECO:0007669"/>
    <property type="project" value="UniProtKB-SubCell"/>
</dbReference>
<keyword evidence="2" id="KW-1015">Disulfide bond</keyword>
<dbReference type="FunCoup" id="A0A1V9XUL8">
    <property type="interactions" value="126"/>
</dbReference>
<protein>
    <recommendedName>
        <fullName evidence="3">COX assembly mitochondrial protein</fullName>
    </recommendedName>
</protein>
<accession>A0A1V9XUL8</accession>